<evidence type="ECO:0000313" key="8">
    <source>
        <dbReference type="EMBL" id="KAJ8308720.1"/>
    </source>
</evidence>
<dbReference type="CDD" id="cd19051">
    <property type="entry name" value="LGIC_TM_cation"/>
    <property type="match status" value="1"/>
</dbReference>
<keyword evidence="9" id="KW-1185">Reference proteome</keyword>
<gene>
    <name evidence="8" type="ORF">KUTeg_013594</name>
</gene>
<evidence type="ECO:0000259" key="6">
    <source>
        <dbReference type="Pfam" id="PF02931"/>
    </source>
</evidence>
<dbReference type="InterPro" id="IPR018000">
    <property type="entry name" value="Neurotransmitter_ion_chnl_CS"/>
</dbReference>
<dbReference type="InterPro" id="IPR006202">
    <property type="entry name" value="Neur_chan_lig-bd"/>
</dbReference>
<dbReference type="Pfam" id="PF02931">
    <property type="entry name" value="Neur_chan_LBD"/>
    <property type="match status" value="1"/>
</dbReference>
<keyword evidence="5" id="KW-0407">Ion channel</keyword>
<dbReference type="InterPro" id="IPR006029">
    <property type="entry name" value="Neurotrans-gated_channel_TM"/>
</dbReference>
<evidence type="ECO:0000256" key="4">
    <source>
        <dbReference type="ARBA" id="ARBA00023136"/>
    </source>
</evidence>
<feature type="domain" description="Neurotransmitter-gated ion-channel ligand-binding" evidence="6">
    <location>
        <begin position="17"/>
        <end position="217"/>
    </location>
</feature>
<dbReference type="Pfam" id="PF02932">
    <property type="entry name" value="Neur_chan_memb"/>
    <property type="match status" value="1"/>
</dbReference>
<feature type="transmembrane region" description="Helical" evidence="5">
    <location>
        <begin position="218"/>
        <end position="243"/>
    </location>
</feature>
<comment type="similarity">
    <text evidence="5">Belongs to the ligand-gated ion channel (TC 1.A.9) family.</text>
</comment>
<evidence type="ECO:0000256" key="3">
    <source>
        <dbReference type="ARBA" id="ARBA00022989"/>
    </source>
</evidence>
<dbReference type="Gene3D" id="1.20.58.390">
    <property type="entry name" value="Neurotransmitter-gated ion-channel transmembrane domain"/>
    <property type="match status" value="1"/>
</dbReference>
<evidence type="ECO:0000256" key="2">
    <source>
        <dbReference type="ARBA" id="ARBA00022692"/>
    </source>
</evidence>
<dbReference type="InterPro" id="IPR036719">
    <property type="entry name" value="Neuro-gated_channel_TM_sf"/>
</dbReference>
<keyword evidence="2 5" id="KW-0812">Transmembrane</keyword>
<evidence type="ECO:0000256" key="1">
    <source>
        <dbReference type="ARBA" id="ARBA00004141"/>
    </source>
</evidence>
<dbReference type="SUPFAM" id="SSF63712">
    <property type="entry name" value="Nicotinic receptor ligand binding domain-like"/>
    <property type="match status" value="1"/>
</dbReference>
<protein>
    <submittedName>
        <fullName evidence="8">Uncharacterized protein</fullName>
    </submittedName>
</protein>
<keyword evidence="5" id="KW-0813">Transport</keyword>
<accession>A0ABQ9EU71</accession>
<dbReference type="PANTHER" id="PTHR18945">
    <property type="entry name" value="NEUROTRANSMITTER GATED ION CHANNEL"/>
    <property type="match status" value="1"/>
</dbReference>
<organism evidence="8 9">
    <name type="scientific">Tegillarca granosa</name>
    <name type="common">Malaysian cockle</name>
    <name type="synonym">Anadara granosa</name>
    <dbReference type="NCBI Taxonomy" id="220873"/>
    <lineage>
        <taxon>Eukaryota</taxon>
        <taxon>Metazoa</taxon>
        <taxon>Spiralia</taxon>
        <taxon>Lophotrochozoa</taxon>
        <taxon>Mollusca</taxon>
        <taxon>Bivalvia</taxon>
        <taxon>Autobranchia</taxon>
        <taxon>Pteriomorphia</taxon>
        <taxon>Arcoida</taxon>
        <taxon>Arcoidea</taxon>
        <taxon>Arcidae</taxon>
        <taxon>Tegillarca</taxon>
    </lineage>
</organism>
<feature type="transmembrane region" description="Helical" evidence="5">
    <location>
        <begin position="376"/>
        <end position="396"/>
    </location>
</feature>
<dbReference type="Proteomes" id="UP001217089">
    <property type="component" value="Unassembled WGS sequence"/>
</dbReference>
<name>A0ABQ9EU71_TEGGR</name>
<dbReference type="EMBL" id="JARBDR010000657">
    <property type="protein sequence ID" value="KAJ8308720.1"/>
    <property type="molecule type" value="Genomic_DNA"/>
</dbReference>
<dbReference type="InterPro" id="IPR038050">
    <property type="entry name" value="Neuro_actylchol_rec"/>
</dbReference>
<comment type="caution">
    <text evidence="8">The sequence shown here is derived from an EMBL/GenBank/DDBJ whole genome shotgun (WGS) entry which is preliminary data.</text>
</comment>
<evidence type="ECO:0000259" key="7">
    <source>
        <dbReference type="Pfam" id="PF02932"/>
    </source>
</evidence>
<dbReference type="PRINTS" id="PR00252">
    <property type="entry name" value="NRIONCHANNEL"/>
</dbReference>
<keyword evidence="5" id="KW-0406">Ion transport</keyword>
<dbReference type="InterPro" id="IPR006201">
    <property type="entry name" value="Neur_channel"/>
</dbReference>
<reference evidence="8 9" key="1">
    <citation type="submission" date="2022-12" db="EMBL/GenBank/DDBJ databases">
        <title>Chromosome-level genome of Tegillarca granosa.</title>
        <authorList>
            <person name="Kim J."/>
        </authorList>
    </citation>
    <scope>NUCLEOTIDE SEQUENCE [LARGE SCALE GENOMIC DNA]</scope>
    <source>
        <strain evidence="8">Teg-2019</strain>
        <tissue evidence="8">Adductor muscle</tissue>
    </source>
</reference>
<dbReference type="Gene3D" id="2.70.170.10">
    <property type="entry name" value="Neurotransmitter-gated ion-channel ligand-binding domain"/>
    <property type="match status" value="1"/>
</dbReference>
<feature type="transmembrane region" description="Helical" evidence="5">
    <location>
        <begin position="249"/>
        <end position="270"/>
    </location>
</feature>
<keyword evidence="3 5" id="KW-1133">Transmembrane helix</keyword>
<dbReference type="SUPFAM" id="SSF90112">
    <property type="entry name" value="Neurotransmitter-gated ion-channel transmembrane pore"/>
    <property type="match status" value="1"/>
</dbReference>
<keyword evidence="4 5" id="KW-0472">Membrane</keyword>
<dbReference type="CDD" id="cd18989">
    <property type="entry name" value="LGIC_ECD_cation"/>
    <property type="match status" value="1"/>
</dbReference>
<feature type="domain" description="Neurotransmitter-gated ion-channel transmembrane" evidence="7">
    <location>
        <begin position="225"/>
        <end position="314"/>
    </location>
</feature>
<sequence>MLMLHSVSGGNSTDALKLVSDLFSPNNYNPVVRPVINQLEPTMVTAELTIVGFNDLDEVKQKLAVTGYLKLTWQDQLLTWSPADYGHLTHLDVPQSMIWKPDLALKNGFTKLTELGSSFVLARVENTGSVIWSPYEVFEVKCDVDIQFFPFDQQRCYLKFIAWSTSKREVFIQSRTRGLSLEVTSNAEWDIVSSRTEEVNDKLETEVWFSLLLRRKPLYTVFNIMLPVILLSFLNLFVFVLPADCGEKMSYAVTLFLSFAVFLTIINGSLPDSSESIPTLSLFLMLQLTSGCVSIIITAFQLRINFQDENRPVPKFLKCMVNITRFSFYKNKCFTKVKKIKPEKENEIEKDKTTPVEETQEKEITWKDVSSAIDFIMFWVFLMFILISTIVAFRLANIGGQIEPTSSTISNNNRNAP</sequence>
<dbReference type="PROSITE" id="PS00236">
    <property type="entry name" value="NEUROTR_ION_CHANNEL"/>
    <property type="match status" value="1"/>
</dbReference>
<evidence type="ECO:0000256" key="5">
    <source>
        <dbReference type="RuleBase" id="RU000687"/>
    </source>
</evidence>
<comment type="subcellular location">
    <subcellularLocation>
        <location evidence="1">Membrane</location>
        <topology evidence="1">Multi-pass membrane protein</topology>
    </subcellularLocation>
</comment>
<feature type="transmembrane region" description="Helical" evidence="5">
    <location>
        <begin position="282"/>
        <end position="302"/>
    </location>
</feature>
<proteinExistence type="inferred from homology"/>
<evidence type="ECO:0000313" key="9">
    <source>
        <dbReference type="Proteomes" id="UP001217089"/>
    </source>
</evidence>
<dbReference type="InterPro" id="IPR036734">
    <property type="entry name" value="Neur_chan_lig-bd_sf"/>
</dbReference>